<sequence length="68" mass="7932">MAFWRENACSDEPTQLLPGALEVPKWQLTTCMERSLGYNQTYFQNLDVYYKRAGGEWIVRGTVKELDL</sequence>
<dbReference type="EMBL" id="CP016809">
    <property type="protein sequence ID" value="ANY75382.1"/>
    <property type="molecule type" value="Genomic_DNA"/>
</dbReference>
<organism evidence="1">
    <name type="scientific">Paenibacillus ihbetae</name>
    <dbReference type="NCBI Taxonomy" id="1870820"/>
    <lineage>
        <taxon>Bacteria</taxon>
        <taxon>Bacillati</taxon>
        <taxon>Bacillota</taxon>
        <taxon>Bacilli</taxon>
        <taxon>Bacillales</taxon>
        <taxon>Paenibacillaceae</taxon>
        <taxon>Paenibacillus</taxon>
    </lineage>
</organism>
<reference evidence="2 3" key="2">
    <citation type="submission" date="2016-12" db="EMBL/GenBank/DDBJ databases">
        <title>Genome sequencing and description of Paenibacillus sp. nov. from high altitude lake in the Indian Trans- Himalayas.</title>
        <authorList>
            <person name="Kiran S."/>
            <person name="Swarnkar M.K."/>
            <person name="Rana A."/>
            <person name="Tewari R."/>
            <person name="Gulati A."/>
        </authorList>
    </citation>
    <scope>NUCLEOTIDE SEQUENCE [LARGE SCALE GENOMIC DNA]</scope>
    <source>
        <strain evidence="2 3">IHBB 9951</strain>
    </source>
</reference>
<gene>
    <name evidence="2" type="ORF">BBD40_11600</name>
    <name evidence="1" type="ORF">BBD41_23955</name>
</gene>
<dbReference type="AlphaFoldDB" id="A0A1B2E659"/>
<proteinExistence type="predicted"/>
<keyword evidence="3" id="KW-1185">Reference proteome</keyword>
<dbReference type="RefSeq" id="WP_077567228.1">
    <property type="nucleotide sequence ID" value="NZ_CP016809.1"/>
</dbReference>
<name>A0A1B2E659_9BACL</name>
<dbReference type="Proteomes" id="UP000189059">
    <property type="component" value="Unassembled WGS sequence"/>
</dbReference>
<protein>
    <submittedName>
        <fullName evidence="1">Uncharacterized protein</fullName>
    </submittedName>
</protein>
<evidence type="ECO:0000313" key="2">
    <source>
        <dbReference type="EMBL" id="OOC62449.1"/>
    </source>
</evidence>
<accession>A0A1B2E659</accession>
<evidence type="ECO:0000313" key="1">
    <source>
        <dbReference type="EMBL" id="ANY75382.1"/>
    </source>
</evidence>
<evidence type="ECO:0000313" key="3">
    <source>
        <dbReference type="Proteomes" id="UP000189059"/>
    </source>
</evidence>
<dbReference type="KEGG" id="pib:BBD41_23955"/>
<dbReference type="EMBL" id="MRVI01000001">
    <property type="protein sequence ID" value="OOC62449.1"/>
    <property type="molecule type" value="Genomic_DNA"/>
</dbReference>
<reference evidence="1" key="1">
    <citation type="submission" date="2016-08" db="EMBL/GenBank/DDBJ databases">
        <title>Complete Genome Seqeunce of Paenibacillus sp. nov. IHBB 9852 from high altitute lake of Indian trans-Himalayas.</title>
        <authorList>
            <person name="Kiran S."/>
            <person name="Swarnkar M.K."/>
            <person name="Rana A."/>
            <person name="Tewari R."/>
            <person name="Gulati A."/>
        </authorList>
    </citation>
    <scope>NUCLEOTIDE SEQUENCE [LARGE SCALE GENOMIC DNA]</scope>
    <source>
        <strain evidence="1">IHBB 9852</strain>
    </source>
</reference>
<dbReference type="GeneID" id="48311350"/>